<gene>
    <name evidence="3" type="ORF">HPB52_023796</name>
</gene>
<dbReference type="SUPFAM" id="SSF57756">
    <property type="entry name" value="Retrovirus zinc finger-like domains"/>
    <property type="match status" value="1"/>
</dbReference>
<proteinExistence type="predicted"/>
<name>A0A9D4Q3D7_RHISA</name>
<dbReference type="InterPro" id="IPR036875">
    <property type="entry name" value="Znf_CCHC_sf"/>
</dbReference>
<feature type="domain" description="Endonuclease/exonuclease/phosphatase" evidence="2">
    <location>
        <begin position="772"/>
        <end position="888"/>
    </location>
</feature>
<dbReference type="GO" id="GO:0003824">
    <property type="term" value="F:catalytic activity"/>
    <property type="evidence" value="ECO:0007669"/>
    <property type="project" value="InterPro"/>
</dbReference>
<evidence type="ECO:0000259" key="2">
    <source>
        <dbReference type="Pfam" id="PF14529"/>
    </source>
</evidence>
<dbReference type="Pfam" id="PF14529">
    <property type="entry name" value="Exo_endo_phos_2"/>
    <property type="match status" value="1"/>
</dbReference>
<dbReference type="SUPFAM" id="SSF56219">
    <property type="entry name" value="DNase I-like"/>
    <property type="match status" value="1"/>
</dbReference>
<dbReference type="Gene3D" id="4.10.60.10">
    <property type="entry name" value="Zinc finger, CCHC-type"/>
    <property type="match status" value="1"/>
</dbReference>
<dbReference type="InterPro" id="IPR005135">
    <property type="entry name" value="Endo/exonuclease/phosphatase"/>
</dbReference>
<accession>A0A9D4Q3D7</accession>
<dbReference type="GO" id="GO:0003676">
    <property type="term" value="F:nucleic acid binding"/>
    <property type="evidence" value="ECO:0007669"/>
    <property type="project" value="InterPro"/>
</dbReference>
<dbReference type="PANTHER" id="PTHR33273:SF4">
    <property type="entry name" value="ENDONUCLEASE_EXONUCLEASE_PHOSPHATASE DOMAIN-CONTAINING PROTEIN"/>
    <property type="match status" value="1"/>
</dbReference>
<protein>
    <recommendedName>
        <fullName evidence="2">Endonuclease/exonuclease/phosphatase domain-containing protein</fullName>
    </recommendedName>
</protein>
<evidence type="ECO:0000313" key="4">
    <source>
        <dbReference type="Proteomes" id="UP000821837"/>
    </source>
</evidence>
<organism evidence="3 4">
    <name type="scientific">Rhipicephalus sanguineus</name>
    <name type="common">Brown dog tick</name>
    <name type="synonym">Ixodes sanguineus</name>
    <dbReference type="NCBI Taxonomy" id="34632"/>
    <lineage>
        <taxon>Eukaryota</taxon>
        <taxon>Metazoa</taxon>
        <taxon>Ecdysozoa</taxon>
        <taxon>Arthropoda</taxon>
        <taxon>Chelicerata</taxon>
        <taxon>Arachnida</taxon>
        <taxon>Acari</taxon>
        <taxon>Parasitiformes</taxon>
        <taxon>Ixodida</taxon>
        <taxon>Ixodoidea</taxon>
        <taxon>Ixodidae</taxon>
        <taxon>Rhipicephalinae</taxon>
        <taxon>Rhipicephalus</taxon>
        <taxon>Rhipicephalus</taxon>
    </lineage>
</organism>
<dbReference type="Proteomes" id="UP000821837">
    <property type="component" value="Chromosome 3"/>
</dbReference>
<sequence>MAASRGVHQVSPAGATTPAAPGPSETPRSQFSDDGDSFLAGLADSEVRGPLTDPEGPTPTTAPSTESRHIPATEGGQDDDAQSSVSEATAVLAGLRTDPGSRAQARARELEDLSRFCADATNRITCSGAICEWRAHSECALLCRVVGRGRLVSAHVMAYGQSRVHARCWASAGSGLSLLPLVSRAVPARVASRASRRALAVGHRSPTQHHGDEDVFRLGFDRGRENPPSALFVCALSSVRLGLRPCSVLHLPVPLLSAWLSSSTSPSSSSCRGRPRRCWASAGSGLSLFPLVSRAVPARGASRASRRALAVGHRSPTQQFSLAFSNSSDCVPTCELTRPRSVGQPPHCRASSWKRDARLRGYSGVSWWLSNRRSATFSLASLALFDLTTLPDASRRLMDGRFWRWPRGRCWAGWPRSGAPGAAQPVPLGPGTAGGPGMALRHDHVAFLTPVGTTEAPARDVVRLLKTNIDPVAKGINDVTFRYTRYGVTVFSNTRQSLVNMRTAIEENTVTCAALTVRVPEKRNPHVRFSGVDPDITADEFLRLLADRNPSLQLNLDTCRVGVSLRERAGTMAYVAEVDPEAFRRIMGCPRLSIGWTVIRSREDLHVTTCTFCASYGHGRRTCPLSNEPARATCMRCATEGHTGRDFRVREGDAAVCCAACRRAGMEAAGHPAGHPQCPLIMDKVNLDHARLATGALCDRMLQDSLHLAAASDPYRPSKQVPRLPAGFTVISDREDPRAIIIIRQPPYDVCPILVTNLVVAVYCQARDFDFVLVSAYSPTHTSMESTLRAMDEVLSRSRSPNVILAGDFNAKHLVWGQRRDDDRGARLLEFAAAHDLLVLNDPQSQPTYETSYAASWIDVTLATSSAITPGYTWEVLDDSTYSEHRNIVVRSGNTTTRPRKRLTRFAQAELLRALAQETWFRRVVGSDLASPTALDAVLAGLYRTYSGHVKRHLRPVKSSAGGNSWWNPWLAEEKRRVNASRRRFQRCRNDDLRAVFRVNYNAALARYRMHIRQAKEQFEAECNSACSRHSVFSTPFREAFGRTRSFKLLPPLEKEDGAFTETHLESASLLLRTQIAIDDSSKDLLEHVHVRAMAASPYTTAATDVPFTKGEVRQVIARISPRSAPGPDDISPTVVKGLFAVQPEFVTFLMNSALKLGYFPRLWQRTARRRLQSELYRRWAEEWASDNSDTAIYNWVPDPREIPQCFPSQQIACDTTHSTRKVSLVLPPVQSSPRCHMPLRCPLSVGHVDCSFTNSLAQRLQPRPNPAQDNFVAILNSPRNRAILIRLVRLASPPARPSHLLPIHDEPLSLHTTITRQAHAPVSLADTPATSSGHGVEGLTCAPSGPLDHRGACHNFLELGQLDSPATAVS</sequence>
<keyword evidence="4" id="KW-1185">Reference proteome</keyword>
<evidence type="ECO:0000256" key="1">
    <source>
        <dbReference type="SAM" id="MobiDB-lite"/>
    </source>
</evidence>
<dbReference type="PANTHER" id="PTHR33273">
    <property type="entry name" value="DOMAIN-CONTAINING PROTEIN, PUTATIVE-RELATED"/>
    <property type="match status" value="1"/>
</dbReference>
<reference evidence="3" key="2">
    <citation type="submission" date="2021-09" db="EMBL/GenBank/DDBJ databases">
        <authorList>
            <person name="Jia N."/>
            <person name="Wang J."/>
            <person name="Shi W."/>
            <person name="Du L."/>
            <person name="Sun Y."/>
            <person name="Zhan W."/>
            <person name="Jiang J."/>
            <person name="Wang Q."/>
            <person name="Zhang B."/>
            <person name="Ji P."/>
            <person name="Sakyi L.B."/>
            <person name="Cui X."/>
            <person name="Yuan T."/>
            <person name="Jiang B."/>
            <person name="Yang W."/>
            <person name="Lam T.T.-Y."/>
            <person name="Chang Q."/>
            <person name="Ding S."/>
            <person name="Wang X."/>
            <person name="Zhu J."/>
            <person name="Ruan X."/>
            <person name="Zhao L."/>
            <person name="Wei J."/>
            <person name="Que T."/>
            <person name="Du C."/>
            <person name="Cheng J."/>
            <person name="Dai P."/>
            <person name="Han X."/>
            <person name="Huang E."/>
            <person name="Gao Y."/>
            <person name="Liu J."/>
            <person name="Shao H."/>
            <person name="Ye R."/>
            <person name="Li L."/>
            <person name="Wei W."/>
            <person name="Wang X."/>
            <person name="Wang C."/>
            <person name="Huo Q."/>
            <person name="Li W."/>
            <person name="Guo W."/>
            <person name="Chen H."/>
            <person name="Chen S."/>
            <person name="Zhou L."/>
            <person name="Zhou L."/>
            <person name="Ni X."/>
            <person name="Tian J."/>
            <person name="Zhou Y."/>
            <person name="Sheng Y."/>
            <person name="Liu T."/>
            <person name="Pan Y."/>
            <person name="Xia L."/>
            <person name="Li J."/>
            <person name="Zhao F."/>
            <person name="Cao W."/>
        </authorList>
    </citation>
    <scope>NUCLEOTIDE SEQUENCE</scope>
    <source>
        <strain evidence="3">Rsan-2018</strain>
        <tissue evidence="3">Larvae</tissue>
    </source>
</reference>
<dbReference type="GO" id="GO:0008270">
    <property type="term" value="F:zinc ion binding"/>
    <property type="evidence" value="ECO:0007669"/>
    <property type="project" value="InterPro"/>
</dbReference>
<feature type="compositionally biased region" description="Low complexity" evidence="1">
    <location>
        <begin position="12"/>
        <end position="23"/>
    </location>
</feature>
<evidence type="ECO:0000313" key="3">
    <source>
        <dbReference type="EMBL" id="KAH7963923.1"/>
    </source>
</evidence>
<dbReference type="Gene3D" id="3.60.10.10">
    <property type="entry name" value="Endonuclease/exonuclease/phosphatase"/>
    <property type="match status" value="1"/>
</dbReference>
<dbReference type="EMBL" id="JABSTV010001249">
    <property type="protein sequence ID" value="KAH7963923.1"/>
    <property type="molecule type" value="Genomic_DNA"/>
</dbReference>
<comment type="caution">
    <text evidence="3">The sequence shown here is derived from an EMBL/GenBank/DDBJ whole genome shotgun (WGS) entry which is preliminary data.</text>
</comment>
<feature type="region of interest" description="Disordered" evidence="1">
    <location>
        <begin position="1"/>
        <end position="85"/>
    </location>
</feature>
<dbReference type="InterPro" id="IPR036691">
    <property type="entry name" value="Endo/exonu/phosph_ase_sf"/>
</dbReference>
<reference evidence="3" key="1">
    <citation type="journal article" date="2020" name="Cell">
        <title>Large-Scale Comparative Analyses of Tick Genomes Elucidate Their Genetic Diversity and Vector Capacities.</title>
        <authorList>
            <consortium name="Tick Genome and Microbiome Consortium (TIGMIC)"/>
            <person name="Jia N."/>
            <person name="Wang J."/>
            <person name="Shi W."/>
            <person name="Du L."/>
            <person name="Sun Y."/>
            <person name="Zhan W."/>
            <person name="Jiang J.F."/>
            <person name="Wang Q."/>
            <person name="Zhang B."/>
            <person name="Ji P."/>
            <person name="Bell-Sakyi L."/>
            <person name="Cui X.M."/>
            <person name="Yuan T.T."/>
            <person name="Jiang B.G."/>
            <person name="Yang W.F."/>
            <person name="Lam T.T."/>
            <person name="Chang Q.C."/>
            <person name="Ding S.J."/>
            <person name="Wang X.J."/>
            <person name="Zhu J.G."/>
            <person name="Ruan X.D."/>
            <person name="Zhao L."/>
            <person name="Wei J.T."/>
            <person name="Ye R.Z."/>
            <person name="Que T.C."/>
            <person name="Du C.H."/>
            <person name="Zhou Y.H."/>
            <person name="Cheng J.X."/>
            <person name="Dai P.F."/>
            <person name="Guo W.B."/>
            <person name="Han X.H."/>
            <person name="Huang E.J."/>
            <person name="Li L.F."/>
            <person name="Wei W."/>
            <person name="Gao Y.C."/>
            <person name="Liu J.Z."/>
            <person name="Shao H.Z."/>
            <person name="Wang X."/>
            <person name="Wang C.C."/>
            <person name="Yang T.C."/>
            <person name="Huo Q.B."/>
            <person name="Li W."/>
            <person name="Chen H.Y."/>
            <person name="Chen S.E."/>
            <person name="Zhou L.G."/>
            <person name="Ni X.B."/>
            <person name="Tian J.H."/>
            <person name="Sheng Y."/>
            <person name="Liu T."/>
            <person name="Pan Y.S."/>
            <person name="Xia L.Y."/>
            <person name="Li J."/>
            <person name="Zhao F."/>
            <person name="Cao W.C."/>
        </authorList>
    </citation>
    <scope>NUCLEOTIDE SEQUENCE</scope>
    <source>
        <strain evidence="3">Rsan-2018</strain>
    </source>
</reference>